<dbReference type="EMBL" id="JAPTSV010000008">
    <property type="protein sequence ID" value="KAJ1525231.1"/>
    <property type="molecule type" value="Genomic_DNA"/>
</dbReference>
<proteinExistence type="inferred from homology"/>
<protein>
    <recommendedName>
        <fullName evidence="7">Protein takeout-like</fullName>
    </recommendedName>
</protein>
<dbReference type="GO" id="GO:0005615">
    <property type="term" value="C:extracellular space"/>
    <property type="evidence" value="ECO:0007669"/>
    <property type="project" value="TreeGrafter"/>
</dbReference>
<evidence type="ECO:0000256" key="4">
    <source>
        <dbReference type="SAM" id="SignalP"/>
    </source>
</evidence>
<feature type="signal peptide" evidence="4">
    <location>
        <begin position="1"/>
        <end position="22"/>
    </location>
</feature>
<dbReference type="Proteomes" id="UP001075354">
    <property type="component" value="Chromosome 8"/>
</dbReference>
<reference evidence="5" key="1">
    <citation type="submission" date="2022-12" db="EMBL/GenBank/DDBJ databases">
        <title>Chromosome-level genome assembly of the bean flower thrips Megalurothrips usitatus.</title>
        <authorList>
            <person name="Ma L."/>
            <person name="Liu Q."/>
            <person name="Li H."/>
            <person name="Cai W."/>
        </authorList>
    </citation>
    <scope>NUCLEOTIDE SEQUENCE</scope>
    <source>
        <strain evidence="5">Cailab_2022a</strain>
    </source>
</reference>
<sequence>MTSRRALSALLVLAATAAVALAANKIPDSWGTCKRSDPKFDECLKGAMQRAMKELEKGNSEFGVMSLDPFKVSQLRLDKGQGGALSMDMTLSDAELVGFKNAKIESVKSDMKKYKIVANMRTPNLDLNSLYKVVGRVLLIPINGNGKTVIKMANPQLRLTMQGQLKKGKDGKDHLVIDSTTFEIIPEKSTFRFINPAHATQADLLSRVVSENDKVIMQDLQPAVSQAFSVALLQIANRIFEKVAFEDVFPQ</sequence>
<dbReference type="GO" id="GO:0007623">
    <property type="term" value="P:circadian rhythm"/>
    <property type="evidence" value="ECO:0007669"/>
    <property type="project" value="UniProtKB-ARBA"/>
</dbReference>
<evidence type="ECO:0000256" key="2">
    <source>
        <dbReference type="ARBA" id="ARBA00023108"/>
    </source>
</evidence>
<dbReference type="InterPro" id="IPR010562">
    <property type="entry name" value="Haemolymph_juvenile_hormone-bd"/>
</dbReference>
<evidence type="ECO:0000313" key="6">
    <source>
        <dbReference type="Proteomes" id="UP001075354"/>
    </source>
</evidence>
<dbReference type="PANTHER" id="PTHR11008:SF18">
    <property type="entry name" value="BCDNA.GH05536-RELATED"/>
    <property type="match status" value="1"/>
</dbReference>
<keyword evidence="6" id="KW-1185">Reference proteome</keyword>
<dbReference type="FunFam" id="3.15.10.30:FF:000001">
    <property type="entry name" value="Takeout-like protein 1"/>
    <property type="match status" value="1"/>
</dbReference>
<dbReference type="Pfam" id="PF06585">
    <property type="entry name" value="JHBP"/>
    <property type="match status" value="1"/>
</dbReference>
<keyword evidence="1 4" id="KW-0732">Signal</keyword>
<accession>A0AAV7XKR6</accession>
<dbReference type="PANTHER" id="PTHR11008">
    <property type="entry name" value="PROTEIN TAKEOUT-LIKE PROTEIN"/>
    <property type="match status" value="1"/>
</dbReference>
<keyword evidence="2" id="KW-0090">Biological rhythms</keyword>
<dbReference type="Gene3D" id="3.15.10.30">
    <property type="entry name" value="Haemolymph juvenile hormone binding protein"/>
    <property type="match status" value="1"/>
</dbReference>
<evidence type="ECO:0008006" key="7">
    <source>
        <dbReference type="Google" id="ProtNLM"/>
    </source>
</evidence>
<evidence type="ECO:0000256" key="1">
    <source>
        <dbReference type="ARBA" id="ARBA00022729"/>
    </source>
</evidence>
<comment type="similarity">
    <text evidence="3">Belongs to the TO family.</text>
</comment>
<organism evidence="5 6">
    <name type="scientific">Megalurothrips usitatus</name>
    <name type="common">bean blossom thrips</name>
    <dbReference type="NCBI Taxonomy" id="439358"/>
    <lineage>
        <taxon>Eukaryota</taxon>
        <taxon>Metazoa</taxon>
        <taxon>Ecdysozoa</taxon>
        <taxon>Arthropoda</taxon>
        <taxon>Hexapoda</taxon>
        <taxon>Insecta</taxon>
        <taxon>Pterygota</taxon>
        <taxon>Neoptera</taxon>
        <taxon>Paraneoptera</taxon>
        <taxon>Thysanoptera</taxon>
        <taxon>Terebrantia</taxon>
        <taxon>Thripoidea</taxon>
        <taxon>Thripidae</taxon>
        <taxon>Megalurothrips</taxon>
    </lineage>
</organism>
<evidence type="ECO:0000313" key="5">
    <source>
        <dbReference type="EMBL" id="KAJ1525231.1"/>
    </source>
</evidence>
<comment type="caution">
    <text evidence="5">The sequence shown here is derived from an EMBL/GenBank/DDBJ whole genome shotgun (WGS) entry which is preliminary data.</text>
</comment>
<dbReference type="AlphaFoldDB" id="A0AAV7XKR6"/>
<evidence type="ECO:0000256" key="3">
    <source>
        <dbReference type="ARBA" id="ARBA00060902"/>
    </source>
</evidence>
<feature type="chain" id="PRO_5043507671" description="Protein takeout-like" evidence="4">
    <location>
        <begin position="23"/>
        <end position="251"/>
    </location>
</feature>
<dbReference type="InterPro" id="IPR038606">
    <property type="entry name" value="To_sf"/>
</dbReference>
<name>A0AAV7XKR6_9NEOP</name>
<gene>
    <name evidence="5" type="ORF">ONE63_010058</name>
</gene>
<dbReference type="SMART" id="SM00700">
    <property type="entry name" value="JHBP"/>
    <property type="match status" value="1"/>
</dbReference>